<gene>
    <name evidence="2" type="ORF">M9Y10_019016</name>
</gene>
<evidence type="ECO:0000313" key="2">
    <source>
        <dbReference type="EMBL" id="KAK8847965.1"/>
    </source>
</evidence>
<accession>A0ABR2HJC3</accession>
<sequence>MKNQRTVLQPDSIVPFFIKATNDGQRLFEVVQVPMNKADPLGIAQSIVKDFGISSGFTGHICSLVESQLDDFKKTANQHPISEWAEKGSAVHIITLEVGINTVVYSDMLEWDIFDDSADPDAFARITVKELALPIEFVNVISAQIRWQVIRLRAMHCYPDRLRRAIENKTVIPPHVTRGLRPLADLLDASPVVGLVQGATTKKTMSSLNRQTRHLKRQGHTVSHGALYPEEDPGKIQVKLVPIVRASPMPEDSPSIDLASIPHMIKDDTYDNPELVDKVRQKFNSPLLFAQNQASDDSGSDSGGDA</sequence>
<comment type="caution">
    <text evidence="2">The sequence shown here is derived from an EMBL/GenBank/DDBJ whole genome shotgun (WGS) entry which is preliminary data.</text>
</comment>
<feature type="region of interest" description="Disordered" evidence="1">
    <location>
        <begin position="210"/>
        <end position="229"/>
    </location>
</feature>
<feature type="region of interest" description="Disordered" evidence="1">
    <location>
        <begin position="287"/>
        <end position="306"/>
    </location>
</feature>
<protein>
    <submittedName>
        <fullName evidence="2">Uncharacterized protein</fullName>
    </submittedName>
</protein>
<evidence type="ECO:0000256" key="1">
    <source>
        <dbReference type="SAM" id="MobiDB-lite"/>
    </source>
</evidence>
<evidence type="ECO:0000313" key="3">
    <source>
        <dbReference type="Proteomes" id="UP001470230"/>
    </source>
</evidence>
<proteinExistence type="predicted"/>
<keyword evidence="3" id="KW-1185">Reference proteome</keyword>
<reference evidence="2 3" key="1">
    <citation type="submission" date="2024-04" db="EMBL/GenBank/DDBJ databases">
        <title>Tritrichomonas musculus Genome.</title>
        <authorList>
            <person name="Alves-Ferreira E."/>
            <person name="Grigg M."/>
            <person name="Lorenzi H."/>
            <person name="Galac M."/>
        </authorList>
    </citation>
    <scope>NUCLEOTIDE SEQUENCE [LARGE SCALE GENOMIC DNA]</scope>
    <source>
        <strain evidence="2 3">EAF2021</strain>
    </source>
</reference>
<dbReference type="Pfam" id="PF04855">
    <property type="entry name" value="SNF5"/>
    <property type="match status" value="1"/>
</dbReference>
<dbReference type="InterPro" id="IPR006939">
    <property type="entry name" value="SNF5"/>
</dbReference>
<dbReference type="EMBL" id="JAPFFF010000027">
    <property type="protein sequence ID" value="KAK8847965.1"/>
    <property type="molecule type" value="Genomic_DNA"/>
</dbReference>
<dbReference type="Proteomes" id="UP001470230">
    <property type="component" value="Unassembled WGS sequence"/>
</dbReference>
<name>A0ABR2HJC3_9EUKA</name>
<organism evidence="2 3">
    <name type="scientific">Tritrichomonas musculus</name>
    <dbReference type="NCBI Taxonomy" id="1915356"/>
    <lineage>
        <taxon>Eukaryota</taxon>
        <taxon>Metamonada</taxon>
        <taxon>Parabasalia</taxon>
        <taxon>Tritrichomonadida</taxon>
        <taxon>Tritrichomonadidae</taxon>
        <taxon>Tritrichomonas</taxon>
    </lineage>
</organism>